<dbReference type="KEGG" id="mfi:DSM1535_1937"/>
<accession>A0A090JXH8</accession>
<dbReference type="PANTHER" id="PTHR38460:SF1">
    <property type="entry name" value="TAUTOMERASE YOLI-RELATED"/>
    <property type="match status" value="1"/>
</dbReference>
<name>A0A090JXH8_METFO</name>
<dbReference type="EMBL" id="LN515531">
    <property type="protein sequence ID" value="CEA14261.1"/>
    <property type="molecule type" value="Genomic_DNA"/>
</dbReference>
<organism evidence="1">
    <name type="scientific">Methanobacterium formicicum</name>
    <dbReference type="NCBI Taxonomy" id="2162"/>
    <lineage>
        <taxon>Archaea</taxon>
        <taxon>Methanobacteriati</taxon>
        <taxon>Methanobacteriota</taxon>
        <taxon>Methanomada group</taxon>
        <taxon>Methanobacteria</taxon>
        <taxon>Methanobacteriales</taxon>
        <taxon>Methanobacteriaceae</taxon>
        <taxon>Methanobacterium</taxon>
    </lineage>
</organism>
<dbReference type="InterPro" id="IPR014347">
    <property type="entry name" value="Tautomerase/MIF_sf"/>
</dbReference>
<dbReference type="PANTHER" id="PTHR38460">
    <property type="entry name" value="TAUTOMERASE YOLI-RELATED"/>
    <property type="match status" value="1"/>
</dbReference>
<dbReference type="InterPro" id="IPR037479">
    <property type="entry name" value="Tauto_MSAD"/>
</dbReference>
<reference evidence="1" key="1">
    <citation type="submission" date="2014-08" db="EMBL/GenBank/DDBJ databases">
        <authorList>
            <person name="Wibberg D."/>
        </authorList>
    </citation>
    <scope>NUCLEOTIDE SEQUENCE</scope>
</reference>
<dbReference type="PATRIC" id="fig|2162.9.peg.1994"/>
<dbReference type="RefSeq" id="WP_048073326.1">
    <property type="nucleotide sequence ID" value="NZ_JARVXG010000047.1"/>
</dbReference>
<dbReference type="AlphaFoldDB" id="A0A090JXH8"/>
<protein>
    <submittedName>
        <fullName evidence="1">4-oxalocrotonate tautomerase</fullName>
    </submittedName>
</protein>
<dbReference type="Gene3D" id="3.30.429.10">
    <property type="entry name" value="Macrophage Migration Inhibitory Factor"/>
    <property type="match status" value="1"/>
</dbReference>
<dbReference type="SUPFAM" id="SSF55331">
    <property type="entry name" value="Tautomerase/MIF"/>
    <property type="match status" value="1"/>
</dbReference>
<sequence>MFPLVKIEIRKGFSSEYKKAILDGVHQALVDALGIPDSDRFQRIYELDMEDFECPPDRTDAVTMIQITMFPGRSFNAKKKLYQAIVKNLGENPGIDGYDILIILLEPPMDNWGIRGGKPASEVDLGFKIDV</sequence>
<evidence type="ECO:0000313" key="1">
    <source>
        <dbReference type="EMBL" id="CEA14261.1"/>
    </source>
</evidence>
<dbReference type="Pfam" id="PF14552">
    <property type="entry name" value="Tautomerase_2"/>
    <property type="match status" value="1"/>
</dbReference>
<proteinExistence type="predicted"/>
<gene>
    <name evidence="1" type="ORF">DSM1535_1937</name>
</gene>